<dbReference type="GO" id="GO:0003677">
    <property type="term" value="F:DNA binding"/>
    <property type="evidence" value="ECO:0007669"/>
    <property type="project" value="UniProtKB-KW"/>
</dbReference>
<keyword evidence="4" id="KW-0804">Transcription</keyword>
<dbReference type="InterPro" id="IPR036390">
    <property type="entry name" value="WH_DNA-bd_sf"/>
</dbReference>
<dbReference type="CDD" id="cd08414">
    <property type="entry name" value="PBP2_LTTR_aromatics_like"/>
    <property type="match status" value="1"/>
</dbReference>
<dbReference type="SUPFAM" id="SSF46785">
    <property type="entry name" value="Winged helix' DNA-binding domain"/>
    <property type="match status" value="1"/>
</dbReference>
<evidence type="ECO:0000313" key="6">
    <source>
        <dbReference type="EMBL" id="RKL21527.1"/>
    </source>
</evidence>
<dbReference type="EMBL" id="MRDB01000132">
    <property type="protein sequence ID" value="RKL21527.1"/>
    <property type="molecule type" value="Genomic_DNA"/>
</dbReference>
<dbReference type="PANTHER" id="PTHR30346">
    <property type="entry name" value="TRANSCRIPTIONAL DUAL REGULATOR HCAR-RELATED"/>
    <property type="match status" value="1"/>
</dbReference>
<keyword evidence="2" id="KW-0805">Transcription regulation</keyword>
<dbReference type="PANTHER" id="PTHR30346:SF0">
    <property type="entry name" value="HCA OPERON TRANSCRIPTIONAL ACTIVATOR HCAR"/>
    <property type="match status" value="1"/>
</dbReference>
<evidence type="ECO:0000256" key="1">
    <source>
        <dbReference type="ARBA" id="ARBA00009437"/>
    </source>
</evidence>
<dbReference type="AlphaFoldDB" id="A0A420RX03"/>
<dbReference type="Pfam" id="PF03466">
    <property type="entry name" value="LysR_substrate"/>
    <property type="match status" value="1"/>
</dbReference>
<dbReference type="PRINTS" id="PR00039">
    <property type="entry name" value="HTHLYSR"/>
</dbReference>
<dbReference type="SUPFAM" id="SSF53850">
    <property type="entry name" value="Periplasmic binding protein-like II"/>
    <property type="match status" value="1"/>
</dbReference>
<dbReference type="Pfam" id="PF00126">
    <property type="entry name" value="HTH_1"/>
    <property type="match status" value="1"/>
</dbReference>
<dbReference type="Proteomes" id="UP000283569">
    <property type="component" value="Unassembled WGS sequence"/>
</dbReference>
<proteinExistence type="inferred from homology"/>
<sequence>MELRHLRYFWAVAEELHFGRAAEKLHIEQSPLSRAIKELEEELGVVLFARTTRSTQLTRAGKLFLEHVRRVFAALEQARDSVRAAANGFHGQLRVALSDGITPSRLSALLAVCRQEEPEVEIRFFEVPLSQQIKGLHDDLYDVGFAQSREAGDGIVALPAWSDPLMVAVPARHPLLAHKRIPLDELLRYPLVLCDPQVCEGHAKHVDRVLRRADMEPLIAERVASCDLMMALVSAGFALGLAGAAHIVASREPGVVARPLASRVPPLTTYLLRPENFPSDVLTRFIKRTYAVKKTIPFLLAAALTACGQSEAPQKAADSEANIPTVEELAANPERLKELRQQCKTDRAKLGDVLCNRVAEATRKRFYGDGETPYTPPKESPKF</sequence>
<comment type="caution">
    <text evidence="6">The sequence shown here is derived from an EMBL/GenBank/DDBJ whole genome shotgun (WGS) entry which is preliminary data.</text>
</comment>
<dbReference type="FunFam" id="1.10.10.10:FF:000001">
    <property type="entry name" value="LysR family transcriptional regulator"/>
    <property type="match status" value="1"/>
</dbReference>
<dbReference type="InterPro" id="IPR036388">
    <property type="entry name" value="WH-like_DNA-bd_sf"/>
</dbReference>
<organism evidence="6 7">
    <name type="scientific">Gibberella intermedia</name>
    <name type="common">Bulb rot disease fungus</name>
    <name type="synonym">Fusarium proliferatum</name>
    <dbReference type="NCBI Taxonomy" id="948311"/>
    <lineage>
        <taxon>Eukaryota</taxon>
        <taxon>Fungi</taxon>
        <taxon>Dikarya</taxon>
        <taxon>Ascomycota</taxon>
        <taxon>Pezizomycotina</taxon>
        <taxon>Sordariomycetes</taxon>
        <taxon>Hypocreomycetidae</taxon>
        <taxon>Hypocreales</taxon>
        <taxon>Nectriaceae</taxon>
        <taxon>Fusarium</taxon>
        <taxon>Fusarium fujikuroi species complex</taxon>
    </lineage>
</organism>
<dbReference type="InterPro" id="IPR000847">
    <property type="entry name" value="LysR_HTH_N"/>
</dbReference>
<name>A0A420RX03_GIBIN</name>
<evidence type="ECO:0000313" key="7">
    <source>
        <dbReference type="Proteomes" id="UP000283569"/>
    </source>
</evidence>
<dbReference type="Gene3D" id="1.10.10.10">
    <property type="entry name" value="Winged helix-like DNA-binding domain superfamily/Winged helix DNA-binding domain"/>
    <property type="match status" value="1"/>
</dbReference>
<dbReference type="GO" id="GO:0003700">
    <property type="term" value="F:DNA-binding transcription factor activity"/>
    <property type="evidence" value="ECO:0007669"/>
    <property type="project" value="InterPro"/>
</dbReference>
<dbReference type="Gene3D" id="3.40.190.10">
    <property type="entry name" value="Periplasmic binding protein-like II"/>
    <property type="match status" value="2"/>
</dbReference>
<evidence type="ECO:0000256" key="2">
    <source>
        <dbReference type="ARBA" id="ARBA00023015"/>
    </source>
</evidence>
<feature type="domain" description="HTH lysR-type" evidence="5">
    <location>
        <begin position="1"/>
        <end position="58"/>
    </location>
</feature>
<dbReference type="InterPro" id="IPR005119">
    <property type="entry name" value="LysR_subst-bd"/>
</dbReference>
<evidence type="ECO:0000256" key="4">
    <source>
        <dbReference type="ARBA" id="ARBA00023163"/>
    </source>
</evidence>
<protein>
    <recommendedName>
        <fullName evidence="5">HTH lysR-type domain-containing protein</fullName>
    </recommendedName>
</protein>
<gene>
    <name evidence="6" type="ORF">BFJ72_g14838</name>
</gene>
<accession>A0A420RX03</accession>
<evidence type="ECO:0000256" key="3">
    <source>
        <dbReference type="ARBA" id="ARBA00023125"/>
    </source>
</evidence>
<dbReference type="PROSITE" id="PS50931">
    <property type="entry name" value="HTH_LYSR"/>
    <property type="match status" value="1"/>
</dbReference>
<dbReference type="GO" id="GO:0032993">
    <property type="term" value="C:protein-DNA complex"/>
    <property type="evidence" value="ECO:0007669"/>
    <property type="project" value="TreeGrafter"/>
</dbReference>
<reference evidence="6 7" key="1">
    <citation type="journal article" date="2018" name="Sci. Rep.">
        <title>Characterisation of pathogen-specific regions and novel effector candidates in Fusarium oxysporum f. sp. cepae.</title>
        <authorList>
            <person name="Armitage A.D."/>
            <person name="Taylor A."/>
            <person name="Sobczyk M.K."/>
            <person name="Baxter L."/>
            <person name="Greenfield B.P."/>
            <person name="Bates H.J."/>
            <person name="Wilson F."/>
            <person name="Jackson A.C."/>
            <person name="Ott S."/>
            <person name="Harrison R.J."/>
            <person name="Clarkson J.P."/>
        </authorList>
    </citation>
    <scope>NUCLEOTIDE SEQUENCE [LARGE SCALE GENOMIC DNA]</scope>
    <source>
        <strain evidence="6 7">Fp_A8</strain>
    </source>
</reference>
<keyword evidence="3" id="KW-0238">DNA-binding</keyword>
<comment type="similarity">
    <text evidence="1">Belongs to the LysR transcriptional regulatory family.</text>
</comment>
<evidence type="ECO:0000259" key="5">
    <source>
        <dbReference type="PROSITE" id="PS50931"/>
    </source>
</evidence>